<protein>
    <submittedName>
        <fullName evidence="1">Uncharacterized protein</fullName>
    </submittedName>
</protein>
<gene>
    <name evidence="1" type="ORF">FPE_LOCUS15057</name>
</gene>
<dbReference type="EMBL" id="OU503044">
    <property type="protein sequence ID" value="CAI9767627.1"/>
    <property type="molecule type" value="Genomic_DNA"/>
</dbReference>
<proteinExistence type="predicted"/>
<keyword evidence="2" id="KW-1185">Reference proteome</keyword>
<reference evidence="1" key="1">
    <citation type="submission" date="2023-05" db="EMBL/GenBank/DDBJ databases">
        <authorList>
            <person name="Huff M."/>
        </authorList>
    </citation>
    <scope>NUCLEOTIDE SEQUENCE</scope>
</reference>
<dbReference type="Proteomes" id="UP000834106">
    <property type="component" value="Chromosome 9"/>
</dbReference>
<organism evidence="1 2">
    <name type="scientific">Fraxinus pennsylvanica</name>
    <dbReference type="NCBI Taxonomy" id="56036"/>
    <lineage>
        <taxon>Eukaryota</taxon>
        <taxon>Viridiplantae</taxon>
        <taxon>Streptophyta</taxon>
        <taxon>Embryophyta</taxon>
        <taxon>Tracheophyta</taxon>
        <taxon>Spermatophyta</taxon>
        <taxon>Magnoliopsida</taxon>
        <taxon>eudicotyledons</taxon>
        <taxon>Gunneridae</taxon>
        <taxon>Pentapetalae</taxon>
        <taxon>asterids</taxon>
        <taxon>lamiids</taxon>
        <taxon>Lamiales</taxon>
        <taxon>Oleaceae</taxon>
        <taxon>Oleeae</taxon>
        <taxon>Fraxinus</taxon>
    </lineage>
</organism>
<sequence>MPTHKHSYATPENVELGPLLLCHMTAFLAERFPRTLCCCHRHLRPGSAVFITTSHELLSPEPAAFWKPQVDSGYVVGGFGFQGLSILDLGNLGRVRGVIIESVLH</sequence>
<dbReference type="AlphaFoldDB" id="A0AAD1ZD58"/>
<evidence type="ECO:0000313" key="1">
    <source>
        <dbReference type="EMBL" id="CAI9767627.1"/>
    </source>
</evidence>
<evidence type="ECO:0000313" key="2">
    <source>
        <dbReference type="Proteomes" id="UP000834106"/>
    </source>
</evidence>
<name>A0AAD1ZD58_9LAMI</name>
<accession>A0AAD1ZD58</accession>